<evidence type="ECO:0000313" key="2">
    <source>
        <dbReference type="Proteomes" id="UP001386955"/>
    </source>
</evidence>
<keyword evidence="2" id="KW-1185">Reference proteome</keyword>
<reference evidence="1 2" key="1">
    <citation type="submission" date="2024-01" db="EMBL/GenBank/DDBJ databases">
        <title>The genomes of 5 underutilized Papilionoideae crops provide insights into root nodulation and disease resistanc.</title>
        <authorList>
            <person name="Jiang F."/>
        </authorList>
    </citation>
    <scope>NUCLEOTIDE SEQUENCE [LARGE SCALE GENOMIC DNA]</scope>
    <source>
        <strain evidence="1">DUOXIRENSHENG_FW03</strain>
        <tissue evidence="1">Leaves</tissue>
    </source>
</reference>
<sequence length="102" mass="11732">MDIVPLQLPMKFCKDIMMVFGELSLRMLRHMVAKAICSRCNDDMENHDHVFLDKKATIGEVLCNHLGRVQLCYATKIGFREVLTTKLWSMYIGVATAWNSTH</sequence>
<evidence type="ECO:0000313" key="1">
    <source>
        <dbReference type="EMBL" id="KAK7386761.1"/>
    </source>
</evidence>
<accession>A0AAN9XAQ9</accession>
<comment type="caution">
    <text evidence="1">The sequence shown here is derived from an EMBL/GenBank/DDBJ whole genome shotgun (WGS) entry which is preliminary data.</text>
</comment>
<dbReference type="AlphaFoldDB" id="A0AAN9XAQ9"/>
<proteinExistence type="predicted"/>
<gene>
    <name evidence="1" type="ORF">VNO78_27097</name>
</gene>
<dbReference type="EMBL" id="JAYMYS010000007">
    <property type="protein sequence ID" value="KAK7386761.1"/>
    <property type="molecule type" value="Genomic_DNA"/>
</dbReference>
<organism evidence="1 2">
    <name type="scientific">Psophocarpus tetragonolobus</name>
    <name type="common">Winged bean</name>
    <name type="synonym">Dolichos tetragonolobus</name>
    <dbReference type="NCBI Taxonomy" id="3891"/>
    <lineage>
        <taxon>Eukaryota</taxon>
        <taxon>Viridiplantae</taxon>
        <taxon>Streptophyta</taxon>
        <taxon>Embryophyta</taxon>
        <taxon>Tracheophyta</taxon>
        <taxon>Spermatophyta</taxon>
        <taxon>Magnoliopsida</taxon>
        <taxon>eudicotyledons</taxon>
        <taxon>Gunneridae</taxon>
        <taxon>Pentapetalae</taxon>
        <taxon>rosids</taxon>
        <taxon>fabids</taxon>
        <taxon>Fabales</taxon>
        <taxon>Fabaceae</taxon>
        <taxon>Papilionoideae</taxon>
        <taxon>50 kb inversion clade</taxon>
        <taxon>NPAAA clade</taxon>
        <taxon>indigoferoid/millettioid clade</taxon>
        <taxon>Phaseoleae</taxon>
        <taxon>Psophocarpus</taxon>
    </lineage>
</organism>
<protein>
    <submittedName>
        <fullName evidence="1">Uncharacterized protein</fullName>
    </submittedName>
</protein>
<dbReference type="Proteomes" id="UP001386955">
    <property type="component" value="Unassembled WGS sequence"/>
</dbReference>
<name>A0AAN9XAQ9_PSOTE</name>